<accession>T1G324</accession>
<reference evidence="4" key="3">
    <citation type="submission" date="2015-06" db="UniProtKB">
        <authorList>
            <consortium name="EnsemblMetazoa"/>
        </authorList>
    </citation>
    <scope>IDENTIFICATION</scope>
</reference>
<dbReference type="EMBL" id="AMQM01003916">
    <property type="status" value="NOT_ANNOTATED_CDS"/>
    <property type="molecule type" value="Genomic_DNA"/>
</dbReference>
<evidence type="ECO:0000313" key="5">
    <source>
        <dbReference type="Proteomes" id="UP000015101"/>
    </source>
</evidence>
<gene>
    <name evidence="4" type="primary">20215472</name>
    <name evidence="3" type="ORF">HELRODRAFT_77693</name>
</gene>
<dbReference type="GO" id="GO:0006338">
    <property type="term" value="P:chromatin remodeling"/>
    <property type="evidence" value="ECO:0000318"/>
    <property type="project" value="GO_Central"/>
</dbReference>
<evidence type="ECO:0000259" key="2">
    <source>
        <dbReference type="PROSITE" id="PS50280"/>
    </source>
</evidence>
<dbReference type="GeneID" id="20215472"/>
<dbReference type="GO" id="GO:0046975">
    <property type="term" value="F:histone H3K36 methyltransferase activity"/>
    <property type="evidence" value="ECO:0000318"/>
    <property type="project" value="GO_Central"/>
</dbReference>
<dbReference type="PANTHER" id="PTHR13271">
    <property type="entry name" value="UNCHARACTERIZED PUTATIVE METHYLTRANSFERASE"/>
    <property type="match status" value="1"/>
</dbReference>
<dbReference type="InParanoid" id="T1G324"/>
<dbReference type="InterPro" id="IPR050600">
    <property type="entry name" value="SETD3_SETD6_MTase"/>
</dbReference>
<dbReference type="SUPFAM" id="SSF82199">
    <property type="entry name" value="SET domain"/>
    <property type="match status" value="1"/>
</dbReference>
<dbReference type="GO" id="GO:0003713">
    <property type="term" value="F:transcription coactivator activity"/>
    <property type="evidence" value="ECO:0000318"/>
    <property type="project" value="GO_Central"/>
</dbReference>
<dbReference type="GO" id="GO:0042800">
    <property type="term" value="F:histone H3K4 methyltransferase activity"/>
    <property type="evidence" value="ECO:0000318"/>
    <property type="project" value="GO_Central"/>
</dbReference>
<feature type="domain" description="SET" evidence="2">
    <location>
        <begin position="12"/>
        <end position="246"/>
    </location>
</feature>
<feature type="signal peptide" evidence="1">
    <location>
        <begin position="1"/>
        <end position="21"/>
    </location>
</feature>
<sequence length="278" mass="32123">MSHRFVLLIIINSIFLLFLHAFADTGRGLMASRDISPNSIVISIPERFIISTKSVAECAIKDYIIKYKSGVRLSPLEALAFFVMYEKSLGLNSTWFPYLNMLPSAYSLLHLWSDDELELLPTFISSSVSCQKQDVKCSYEKIKKVIMLMCNQQVISESQIEIHFNFYLFQWALSTLMTRSVYMKQKISYNWLTADADVCALVPFLDMFNHSPAAKMAAGFNEHNQHYEIKTFDSFKKFDQVFITYGSHDNTNLLINYGFLWPDNPNDCVMIQFGLFFF</sequence>
<dbReference type="Pfam" id="PF00856">
    <property type="entry name" value="SET"/>
    <property type="match status" value="1"/>
</dbReference>
<dbReference type="AlphaFoldDB" id="T1G324"/>
<dbReference type="InterPro" id="IPR001214">
    <property type="entry name" value="SET_dom"/>
</dbReference>
<dbReference type="CDD" id="cd19177">
    <property type="entry name" value="SET_SETD4"/>
    <property type="match status" value="1"/>
</dbReference>
<reference evidence="3 5" key="2">
    <citation type="journal article" date="2013" name="Nature">
        <title>Insights into bilaterian evolution from three spiralian genomes.</title>
        <authorList>
            <person name="Simakov O."/>
            <person name="Marletaz F."/>
            <person name="Cho S.J."/>
            <person name="Edsinger-Gonzales E."/>
            <person name="Havlak P."/>
            <person name="Hellsten U."/>
            <person name="Kuo D.H."/>
            <person name="Larsson T."/>
            <person name="Lv J."/>
            <person name="Arendt D."/>
            <person name="Savage R."/>
            <person name="Osoegawa K."/>
            <person name="de Jong P."/>
            <person name="Grimwood J."/>
            <person name="Chapman J.A."/>
            <person name="Shapiro H."/>
            <person name="Aerts A."/>
            <person name="Otillar R.P."/>
            <person name="Terry A.Y."/>
            <person name="Boore J.L."/>
            <person name="Grigoriev I.V."/>
            <person name="Lindberg D.R."/>
            <person name="Seaver E.C."/>
            <person name="Weisblat D.A."/>
            <person name="Putnam N.H."/>
            <person name="Rokhsar D.S."/>
        </authorList>
    </citation>
    <scope>NUCLEOTIDE SEQUENCE</scope>
</reference>
<dbReference type="RefSeq" id="XP_009016654.1">
    <property type="nucleotide sequence ID" value="XM_009018406.1"/>
</dbReference>
<dbReference type="HOGENOM" id="CLU_029120_2_0_1"/>
<dbReference type="FunFam" id="3.90.1410.10:FF:000002">
    <property type="entry name" value="SET domain-containing protein 4 isoform X1"/>
    <property type="match status" value="1"/>
</dbReference>
<dbReference type="Gene3D" id="3.90.1410.10">
    <property type="entry name" value="set domain protein methyltransferase, domain 1"/>
    <property type="match status" value="1"/>
</dbReference>
<dbReference type="FunCoup" id="T1G324">
    <property type="interactions" value="327"/>
</dbReference>
<protein>
    <recommendedName>
        <fullName evidence="2">SET domain-containing protein</fullName>
    </recommendedName>
</protein>
<dbReference type="EnsemblMetazoa" id="HelroT77693">
    <property type="protein sequence ID" value="HelroP77693"/>
    <property type="gene ID" value="HelroG77693"/>
</dbReference>
<dbReference type="InterPro" id="IPR044429">
    <property type="entry name" value="SETD4_SET"/>
</dbReference>
<reference evidence="5" key="1">
    <citation type="submission" date="2012-12" db="EMBL/GenBank/DDBJ databases">
        <authorList>
            <person name="Hellsten U."/>
            <person name="Grimwood J."/>
            <person name="Chapman J.A."/>
            <person name="Shapiro H."/>
            <person name="Aerts A."/>
            <person name="Otillar R.P."/>
            <person name="Terry A.Y."/>
            <person name="Boore J.L."/>
            <person name="Simakov O."/>
            <person name="Marletaz F."/>
            <person name="Cho S.-J."/>
            <person name="Edsinger-Gonzales E."/>
            <person name="Havlak P."/>
            <person name="Kuo D.-H."/>
            <person name="Larsson T."/>
            <person name="Lv J."/>
            <person name="Arendt D."/>
            <person name="Savage R."/>
            <person name="Osoegawa K."/>
            <person name="de Jong P."/>
            <person name="Lindberg D.R."/>
            <person name="Seaver E.C."/>
            <person name="Weisblat D.A."/>
            <person name="Putnam N.H."/>
            <person name="Grigoriev I.V."/>
            <person name="Rokhsar D.S."/>
        </authorList>
    </citation>
    <scope>NUCLEOTIDE SEQUENCE</scope>
</reference>
<dbReference type="GO" id="GO:0050729">
    <property type="term" value="P:positive regulation of inflammatory response"/>
    <property type="evidence" value="ECO:0000318"/>
    <property type="project" value="GO_Central"/>
</dbReference>
<name>T1G324_HELRO</name>
<dbReference type="GO" id="GO:0045944">
    <property type="term" value="P:positive regulation of transcription by RNA polymerase II"/>
    <property type="evidence" value="ECO:0000318"/>
    <property type="project" value="GO_Central"/>
</dbReference>
<evidence type="ECO:0000313" key="4">
    <source>
        <dbReference type="EnsemblMetazoa" id="HelroP77693"/>
    </source>
</evidence>
<evidence type="ECO:0000313" key="3">
    <source>
        <dbReference type="EMBL" id="ESO05339.1"/>
    </source>
</evidence>
<dbReference type="eggNOG" id="KOG1337">
    <property type="taxonomic scope" value="Eukaryota"/>
</dbReference>
<dbReference type="InterPro" id="IPR046341">
    <property type="entry name" value="SET_dom_sf"/>
</dbReference>
<keyword evidence="1" id="KW-0732">Signal</keyword>
<dbReference type="CTD" id="20215472"/>
<dbReference type="OMA" id="RFTCAQV"/>
<evidence type="ECO:0000256" key="1">
    <source>
        <dbReference type="SAM" id="SignalP"/>
    </source>
</evidence>
<keyword evidence="5" id="KW-1185">Reference proteome</keyword>
<feature type="chain" id="PRO_5010981139" description="SET domain-containing protein" evidence="1">
    <location>
        <begin position="22"/>
        <end position="278"/>
    </location>
</feature>
<dbReference type="PROSITE" id="PS50280">
    <property type="entry name" value="SET"/>
    <property type="match status" value="1"/>
</dbReference>
<dbReference type="OrthoDB" id="341421at2759"/>
<dbReference type="STRING" id="6412.T1G324"/>
<proteinExistence type="predicted"/>
<dbReference type="EMBL" id="KB096365">
    <property type="protein sequence ID" value="ESO05339.1"/>
    <property type="molecule type" value="Genomic_DNA"/>
</dbReference>
<dbReference type="PANTHER" id="PTHR13271:SF151">
    <property type="entry name" value="SET DOMAIN-CONTAINING PROTEIN 4"/>
    <property type="match status" value="1"/>
</dbReference>
<organism evidence="4 5">
    <name type="scientific">Helobdella robusta</name>
    <name type="common">Californian leech</name>
    <dbReference type="NCBI Taxonomy" id="6412"/>
    <lineage>
        <taxon>Eukaryota</taxon>
        <taxon>Metazoa</taxon>
        <taxon>Spiralia</taxon>
        <taxon>Lophotrochozoa</taxon>
        <taxon>Annelida</taxon>
        <taxon>Clitellata</taxon>
        <taxon>Hirudinea</taxon>
        <taxon>Rhynchobdellida</taxon>
        <taxon>Glossiphoniidae</taxon>
        <taxon>Helobdella</taxon>
    </lineage>
</organism>
<dbReference type="Proteomes" id="UP000015101">
    <property type="component" value="Unassembled WGS sequence"/>
</dbReference>
<dbReference type="KEGG" id="hro:HELRODRAFT_77693"/>